<proteinExistence type="predicted"/>
<evidence type="ECO:0000259" key="5">
    <source>
        <dbReference type="Pfam" id="PF06397"/>
    </source>
</evidence>
<evidence type="ECO:0000313" key="7">
    <source>
        <dbReference type="Proteomes" id="UP000030652"/>
    </source>
</evidence>
<dbReference type="InterPro" id="IPR038094">
    <property type="entry name" value="Desulfoferrodoxin_N_sf"/>
</dbReference>
<accession>A0A0B0EIP6</accession>
<dbReference type="InterPro" id="IPR004462">
    <property type="entry name" value="Desulfoferrodoxin_N"/>
</dbReference>
<keyword evidence="3" id="KW-0249">Electron transport</keyword>
<protein>
    <recommendedName>
        <fullName evidence="5">Desulfoferrodoxin N-terminal domain-containing protein</fullName>
    </recommendedName>
</protein>
<name>A0A0B0EIP6_9BACT</name>
<dbReference type="SUPFAM" id="SSF57802">
    <property type="entry name" value="Rubredoxin-like"/>
    <property type="match status" value="2"/>
</dbReference>
<reference evidence="6 7" key="1">
    <citation type="submission" date="2014-10" db="EMBL/GenBank/DDBJ databases">
        <title>Draft genome of anammox bacterium scalindua brodae, obtained using differential coverage binning of sequence data from two enrichment reactors.</title>
        <authorList>
            <person name="Speth D.R."/>
            <person name="Russ L."/>
            <person name="Kartal B."/>
            <person name="Op den Camp H.J."/>
            <person name="Dutilh B.E."/>
            <person name="Jetten M.S."/>
        </authorList>
    </citation>
    <scope>NUCLEOTIDE SEQUENCE [LARGE SCALE GENOMIC DNA]</scope>
    <source>
        <strain evidence="6">RU1</strain>
    </source>
</reference>
<feature type="domain" description="Desulfoferrodoxin N-terminal" evidence="5">
    <location>
        <begin position="58"/>
        <end position="85"/>
    </location>
</feature>
<dbReference type="Proteomes" id="UP000030652">
    <property type="component" value="Unassembled WGS sequence"/>
</dbReference>
<keyword evidence="1" id="KW-0813">Transport</keyword>
<evidence type="ECO:0000256" key="2">
    <source>
        <dbReference type="ARBA" id="ARBA00022723"/>
    </source>
</evidence>
<feature type="domain" description="Desulfoferrodoxin N-terminal" evidence="5">
    <location>
        <begin position="3"/>
        <end position="36"/>
    </location>
</feature>
<dbReference type="Gene3D" id="2.20.28.100">
    <property type="entry name" value="Desulphoferrodoxin, N-terminal domain"/>
    <property type="match status" value="2"/>
</dbReference>
<dbReference type="EMBL" id="JRYO01000225">
    <property type="protein sequence ID" value="KHE90998.1"/>
    <property type="molecule type" value="Genomic_DNA"/>
</dbReference>
<dbReference type="AlphaFoldDB" id="A0A0B0EIP6"/>
<dbReference type="eggNOG" id="ENOG5034BE1">
    <property type="taxonomic scope" value="Bacteria"/>
</dbReference>
<evidence type="ECO:0000313" key="6">
    <source>
        <dbReference type="EMBL" id="KHE90998.1"/>
    </source>
</evidence>
<comment type="caution">
    <text evidence="6">The sequence shown here is derived from an EMBL/GenBank/DDBJ whole genome shotgun (WGS) entry which is preliminary data.</text>
</comment>
<dbReference type="GO" id="GO:0005506">
    <property type="term" value="F:iron ion binding"/>
    <property type="evidence" value="ECO:0007669"/>
    <property type="project" value="InterPro"/>
</dbReference>
<keyword evidence="4" id="KW-0408">Iron</keyword>
<keyword evidence="2" id="KW-0479">Metal-binding</keyword>
<sequence>MGQKGQIYFCEICRQKVEVTVGAFGVLVCCGQEMKLVEGMMKTWTSVHPKPVVGGITYVCKKCGQQIAVIEETTGILECCGQRMERKKASSG</sequence>
<evidence type="ECO:0000256" key="1">
    <source>
        <dbReference type="ARBA" id="ARBA00022448"/>
    </source>
</evidence>
<organism evidence="6 7">
    <name type="scientific">Candidatus Scalindua brodae</name>
    <dbReference type="NCBI Taxonomy" id="237368"/>
    <lineage>
        <taxon>Bacteria</taxon>
        <taxon>Pseudomonadati</taxon>
        <taxon>Planctomycetota</taxon>
        <taxon>Candidatus Brocadiia</taxon>
        <taxon>Candidatus Brocadiales</taxon>
        <taxon>Candidatus Scalinduaceae</taxon>
        <taxon>Candidatus Scalindua</taxon>
    </lineage>
</organism>
<evidence type="ECO:0000256" key="3">
    <source>
        <dbReference type="ARBA" id="ARBA00022982"/>
    </source>
</evidence>
<evidence type="ECO:0000256" key="4">
    <source>
        <dbReference type="ARBA" id="ARBA00023004"/>
    </source>
</evidence>
<dbReference type="Pfam" id="PF06397">
    <property type="entry name" value="Desulfoferrod_N"/>
    <property type="match status" value="2"/>
</dbReference>
<gene>
    <name evidence="6" type="ORF">SCABRO_03300</name>
</gene>